<accession>A0A7C2NVP1</accession>
<dbReference type="InterPro" id="IPR053144">
    <property type="entry name" value="Acetyltransferase_Butenolide"/>
</dbReference>
<proteinExistence type="predicted"/>
<dbReference type="AlphaFoldDB" id="A0A7C2NVP1"/>
<keyword evidence="2" id="KW-0808">Transferase</keyword>
<name>A0A7C2NVP1_9PLAN</name>
<dbReference type="SUPFAM" id="SSF55729">
    <property type="entry name" value="Acyl-CoA N-acyltransferases (Nat)"/>
    <property type="match status" value="1"/>
</dbReference>
<sequence>MNVVYSLEPDLAADEFIDVLVRSTLAERRPVDEPARIDQMLRKADVIVTARVEGLLVGVSRAISDFCYATYLSDLAVDARFQRQGIGRELIRRTHVAAGLQTMLVLLAAPKARSYYPHIGMQPHDSCWIIPREA</sequence>
<dbReference type="PANTHER" id="PTHR43233">
    <property type="entry name" value="FAMILY N-ACETYLTRANSFERASE, PUTATIVE (AFU_ORTHOLOGUE AFUA_6G03350)-RELATED"/>
    <property type="match status" value="1"/>
</dbReference>
<dbReference type="InterPro" id="IPR000182">
    <property type="entry name" value="GNAT_dom"/>
</dbReference>
<evidence type="ECO:0000259" key="1">
    <source>
        <dbReference type="PROSITE" id="PS51186"/>
    </source>
</evidence>
<dbReference type="PROSITE" id="PS51186">
    <property type="entry name" value="GNAT"/>
    <property type="match status" value="1"/>
</dbReference>
<feature type="domain" description="N-acetyltransferase" evidence="1">
    <location>
        <begin position="1"/>
        <end position="134"/>
    </location>
</feature>
<dbReference type="CDD" id="cd04301">
    <property type="entry name" value="NAT_SF"/>
    <property type="match status" value="1"/>
</dbReference>
<gene>
    <name evidence="2" type="ORF">ENQ76_03140</name>
</gene>
<dbReference type="Pfam" id="PF13508">
    <property type="entry name" value="Acetyltransf_7"/>
    <property type="match status" value="1"/>
</dbReference>
<dbReference type="Gene3D" id="3.40.630.30">
    <property type="match status" value="1"/>
</dbReference>
<dbReference type="GO" id="GO:0016747">
    <property type="term" value="F:acyltransferase activity, transferring groups other than amino-acyl groups"/>
    <property type="evidence" value="ECO:0007669"/>
    <property type="project" value="InterPro"/>
</dbReference>
<dbReference type="PANTHER" id="PTHR43233:SF1">
    <property type="entry name" value="FAMILY N-ACETYLTRANSFERASE, PUTATIVE (AFU_ORTHOLOGUE AFUA_6G03350)-RELATED"/>
    <property type="match status" value="1"/>
</dbReference>
<evidence type="ECO:0000313" key="2">
    <source>
        <dbReference type="EMBL" id="HEN14451.1"/>
    </source>
</evidence>
<dbReference type="InterPro" id="IPR016181">
    <property type="entry name" value="Acyl_CoA_acyltransferase"/>
</dbReference>
<comment type="caution">
    <text evidence="2">The sequence shown here is derived from an EMBL/GenBank/DDBJ whole genome shotgun (WGS) entry which is preliminary data.</text>
</comment>
<organism evidence="2">
    <name type="scientific">Schlesneria paludicola</name>
    <dbReference type="NCBI Taxonomy" id="360056"/>
    <lineage>
        <taxon>Bacteria</taxon>
        <taxon>Pseudomonadati</taxon>
        <taxon>Planctomycetota</taxon>
        <taxon>Planctomycetia</taxon>
        <taxon>Planctomycetales</taxon>
        <taxon>Planctomycetaceae</taxon>
        <taxon>Schlesneria</taxon>
    </lineage>
</organism>
<protein>
    <submittedName>
        <fullName evidence="2">GNAT family N-acetyltransferase</fullName>
    </submittedName>
</protein>
<reference evidence="2" key="1">
    <citation type="journal article" date="2020" name="mSystems">
        <title>Genome- and Community-Level Interaction Insights into Carbon Utilization and Element Cycling Functions of Hydrothermarchaeota in Hydrothermal Sediment.</title>
        <authorList>
            <person name="Zhou Z."/>
            <person name="Liu Y."/>
            <person name="Xu W."/>
            <person name="Pan J."/>
            <person name="Luo Z.H."/>
            <person name="Li M."/>
        </authorList>
    </citation>
    <scope>NUCLEOTIDE SEQUENCE [LARGE SCALE GENOMIC DNA]</scope>
    <source>
        <strain evidence="2">SpSt-339</strain>
    </source>
</reference>
<dbReference type="EMBL" id="DSOK01000097">
    <property type="protein sequence ID" value="HEN14451.1"/>
    <property type="molecule type" value="Genomic_DNA"/>
</dbReference>